<evidence type="ECO:0000313" key="1">
    <source>
        <dbReference type="Proteomes" id="UP000095286"/>
    </source>
</evidence>
<accession>A0AC35TXL5</accession>
<dbReference type="WBParaSite" id="RSKR_0000498100.1">
    <property type="protein sequence ID" value="RSKR_0000498100.1"/>
    <property type="gene ID" value="RSKR_0000498100"/>
</dbReference>
<reference evidence="2" key="1">
    <citation type="submission" date="2016-11" db="UniProtKB">
        <authorList>
            <consortium name="WormBaseParasite"/>
        </authorList>
    </citation>
    <scope>IDENTIFICATION</scope>
    <source>
        <strain evidence="2">KR3021</strain>
    </source>
</reference>
<organism evidence="1 2">
    <name type="scientific">Rhabditophanes sp. KR3021</name>
    <dbReference type="NCBI Taxonomy" id="114890"/>
    <lineage>
        <taxon>Eukaryota</taxon>
        <taxon>Metazoa</taxon>
        <taxon>Ecdysozoa</taxon>
        <taxon>Nematoda</taxon>
        <taxon>Chromadorea</taxon>
        <taxon>Rhabditida</taxon>
        <taxon>Tylenchina</taxon>
        <taxon>Panagrolaimomorpha</taxon>
        <taxon>Strongyloidoidea</taxon>
        <taxon>Alloionematidae</taxon>
        <taxon>Rhabditophanes</taxon>
    </lineage>
</organism>
<evidence type="ECO:0000313" key="2">
    <source>
        <dbReference type="WBParaSite" id="RSKR_0000498100.1"/>
    </source>
</evidence>
<protein>
    <submittedName>
        <fullName evidence="2">ATP synthase subunit s, mitochondrial</fullName>
    </submittedName>
</protein>
<dbReference type="Proteomes" id="UP000095286">
    <property type="component" value="Unplaced"/>
</dbReference>
<name>A0AC35TXL5_9BILA</name>
<proteinExistence type="predicted"/>
<sequence>MLRGASRSFEQFKTKLVSNNFPGLRWIIEGFNMVDKERLTQIGADRLAAEWIVKCGGKIKFNTNEMFEDYNALVRSTAELDPRKPEDDVKLIWMDATKSSITGYGCLHFHHLKHIKDVVIRECPTFHDHGIEYMGMYSGDIIKNLEITQCPKITEHGLAHLKAFTGLETLTLGQLKNVYHKNKIHKFIVDELPNCKVTYVD</sequence>